<dbReference type="Proteomes" id="UP001148018">
    <property type="component" value="Unassembled WGS sequence"/>
</dbReference>
<feature type="region of interest" description="Disordered" evidence="1">
    <location>
        <begin position="45"/>
        <end position="159"/>
    </location>
</feature>
<comment type="caution">
    <text evidence="2">The sequence shown here is derived from an EMBL/GenBank/DDBJ whole genome shotgun (WGS) entry which is preliminary data.</text>
</comment>
<accession>A0A9Q0DFK8</accession>
<evidence type="ECO:0000313" key="2">
    <source>
        <dbReference type="EMBL" id="KAJ3586638.1"/>
    </source>
</evidence>
<evidence type="ECO:0008006" key="4">
    <source>
        <dbReference type="Google" id="ProtNLM"/>
    </source>
</evidence>
<protein>
    <recommendedName>
        <fullName evidence="4">IQ motif and SEC7 domain-containing protein 2</fullName>
    </recommendedName>
</protein>
<organism evidence="2 3">
    <name type="scientific">Muraenolepis orangiensis</name>
    <name type="common">Patagonian moray cod</name>
    <dbReference type="NCBI Taxonomy" id="630683"/>
    <lineage>
        <taxon>Eukaryota</taxon>
        <taxon>Metazoa</taxon>
        <taxon>Chordata</taxon>
        <taxon>Craniata</taxon>
        <taxon>Vertebrata</taxon>
        <taxon>Euteleostomi</taxon>
        <taxon>Actinopterygii</taxon>
        <taxon>Neopterygii</taxon>
        <taxon>Teleostei</taxon>
        <taxon>Neoteleostei</taxon>
        <taxon>Acanthomorphata</taxon>
        <taxon>Zeiogadaria</taxon>
        <taxon>Gadariae</taxon>
        <taxon>Gadiformes</taxon>
        <taxon>Muraenolepidoidei</taxon>
        <taxon>Muraenolepididae</taxon>
        <taxon>Muraenolepis</taxon>
    </lineage>
</organism>
<sequence length="159" mass="17388">MEASPESPNRAVEYLLELNNIIENQAKLLETQRRRIEELEAQLDRVSQENRELRLERKPTAAPRTLAGAPDGPEQNHKPPDKPLSLALHQGGKGTVLPVLQTPPPAPPPLPVAATATATALSRDRRAHSRLTRGLSCSSSDRAGLERTDSTDSGTIRRK</sequence>
<evidence type="ECO:0000256" key="1">
    <source>
        <dbReference type="SAM" id="MobiDB-lite"/>
    </source>
</evidence>
<dbReference type="EMBL" id="JANIIK010000117">
    <property type="protein sequence ID" value="KAJ3586638.1"/>
    <property type="molecule type" value="Genomic_DNA"/>
</dbReference>
<feature type="compositionally biased region" description="Low complexity" evidence="1">
    <location>
        <begin position="112"/>
        <end position="121"/>
    </location>
</feature>
<reference evidence="2" key="1">
    <citation type="submission" date="2022-07" db="EMBL/GenBank/DDBJ databases">
        <title>Chromosome-level genome of Muraenolepis orangiensis.</title>
        <authorList>
            <person name="Kim J."/>
        </authorList>
    </citation>
    <scope>NUCLEOTIDE SEQUENCE</scope>
    <source>
        <strain evidence="2">KU_S4_2022</strain>
        <tissue evidence="2">Muscle</tissue>
    </source>
</reference>
<evidence type="ECO:0000313" key="3">
    <source>
        <dbReference type="Proteomes" id="UP001148018"/>
    </source>
</evidence>
<dbReference type="OrthoDB" id="8960626at2759"/>
<feature type="compositionally biased region" description="Basic and acidic residues" evidence="1">
    <location>
        <begin position="45"/>
        <end position="59"/>
    </location>
</feature>
<proteinExistence type="predicted"/>
<name>A0A9Q0DFK8_9TELE</name>
<keyword evidence="3" id="KW-1185">Reference proteome</keyword>
<feature type="compositionally biased region" description="Pro residues" evidence="1">
    <location>
        <begin position="101"/>
        <end position="111"/>
    </location>
</feature>
<gene>
    <name evidence="2" type="ORF">NHX12_013034</name>
</gene>
<dbReference type="AlphaFoldDB" id="A0A9Q0DFK8"/>